<keyword evidence="2" id="KW-1185">Reference proteome</keyword>
<organism evidence="1 2">
    <name type="scientific">Mycobacterium timonense</name>
    <dbReference type="NCBI Taxonomy" id="701043"/>
    <lineage>
        <taxon>Bacteria</taxon>
        <taxon>Bacillati</taxon>
        <taxon>Actinomycetota</taxon>
        <taxon>Actinomycetes</taxon>
        <taxon>Mycobacteriales</taxon>
        <taxon>Mycobacteriaceae</taxon>
        <taxon>Mycobacterium</taxon>
        <taxon>Mycobacterium avium complex (MAC)</taxon>
    </lineage>
</organism>
<dbReference type="AlphaFoldDB" id="A0A7I9Z4B4"/>
<gene>
    <name evidence="1" type="ORF">MTIM_16800</name>
</gene>
<comment type="caution">
    <text evidence="1">The sequence shown here is derived from an EMBL/GenBank/DDBJ whole genome shotgun (WGS) entry which is preliminary data.</text>
</comment>
<protein>
    <submittedName>
        <fullName evidence="1">Uncharacterized protein</fullName>
    </submittedName>
</protein>
<evidence type="ECO:0000313" key="2">
    <source>
        <dbReference type="Proteomes" id="UP000465301"/>
    </source>
</evidence>
<sequence length="94" mass="10171">MVTHFYGPQSLTSEALPKPGTAAIQFVTVMIERVGPPANALRSVMFRRRRTCGELRESDRHRHAGLLAPISGARLAATAAQCPVSVVADIVPYE</sequence>
<dbReference type="EMBL" id="BLLA01000001">
    <property type="protein sequence ID" value="GFG95801.1"/>
    <property type="molecule type" value="Genomic_DNA"/>
</dbReference>
<evidence type="ECO:0000313" key="1">
    <source>
        <dbReference type="EMBL" id="GFG95801.1"/>
    </source>
</evidence>
<accession>A0A7I9Z4B4</accession>
<reference evidence="1 2" key="1">
    <citation type="journal article" date="2019" name="Emerg. Microbes Infect.">
        <title>Comprehensive subspecies identification of 175 nontuberculous mycobacteria species based on 7547 genomic profiles.</title>
        <authorList>
            <person name="Matsumoto Y."/>
            <person name="Kinjo T."/>
            <person name="Motooka D."/>
            <person name="Nabeya D."/>
            <person name="Jung N."/>
            <person name="Uechi K."/>
            <person name="Horii T."/>
            <person name="Iida T."/>
            <person name="Fujita J."/>
            <person name="Nakamura S."/>
        </authorList>
    </citation>
    <scope>NUCLEOTIDE SEQUENCE [LARGE SCALE GENOMIC DNA]</scope>
    <source>
        <strain evidence="1 2">JCM 30726</strain>
    </source>
</reference>
<dbReference type="Proteomes" id="UP000465301">
    <property type="component" value="Unassembled WGS sequence"/>
</dbReference>
<proteinExistence type="predicted"/>
<name>A0A7I9Z4B4_9MYCO</name>